<proteinExistence type="predicted"/>
<evidence type="ECO:0000313" key="1">
    <source>
        <dbReference type="EMBL" id="QJA65673.1"/>
    </source>
</evidence>
<reference evidence="1" key="1">
    <citation type="submission" date="2020-03" db="EMBL/GenBank/DDBJ databases">
        <title>The deep terrestrial virosphere.</title>
        <authorList>
            <person name="Holmfeldt K."/>
            <person name="Nilsson E."/>
            <person name="Simone D."/>
            <person name="Lopez-Fernandez M."/>
            <person name="Wu X."/>
            <person name="de Brujin I."/>
            <person name="Lundin D."/>
            <person name="Andersson A."/>
            <person name="Bertilsson S."/>
            <person name="Dopson M."/>
        </authorList>
    </citation>
    <scope>NUCLEOTIDE SEQUENCE</scope>
    <source>
        <strain evidence="2">MM415A03015</strain>
        <strain evidence="1">MM415B00382</strain>
    </source>
</reference>
<sequence length="128" mass="12783">MVRVLTVAVTTNGSGAATGYTPPVSGLVRAITYVPHASTPLDTNADIVVTGNTSGMAILTKANIGTSAVQWHPRAATAAVGDGSALLYASGGTSVCDLIPVGEEAIKIVVSSGDNTKSGTFYVFVDGA</sequence>
<protein>
    <submittedName>
        <fullName evidence="1">Uncharacterized protein</fullName>
    </submittedName>
</protein>
<dbReference type="AlphaFoldDB" id="A0A6M3J773"/>
<gene>
    <name evidence="2" type="ORF">MM415A03015_0005</name>
    <name evidence="1" type="ORF">MM415B00382_0063</name>
</gene>
<organism evidence="1">
    <name type="scientific">viral metagenome</name>
    <dbReference type="NCBI Taxonomy" id="1070528"/>
    <lineage>
        <taxon>unclassified sequences</taxon>
        <taxon>metagenomes</taxon>
        <taxon>organismal metagenomes</taxon>
    </lineage>
</organism>
<dbReference type="EMBL" id="MT141542">
    <property type="protein sequence ID" value="QJA65673.1"/>
    <property type="molecule type" value="Genomic_DNA"/>
</dbReference>
<evidence type="ECO:0000313" key="2">
    <source>
        <dbReference type="EMBL" id="QJA71868.1"/>
    </source>
</evidence>
<accession>A0A6M3J773</accession>
<dbReference type="EMBL" id="MT141906">
    <property type="protein sequence ID" value="QJA71868.1"/>
    <property type="molecule type" value="Genomic_DNA"/>
</dbReference>
<name>A0A6M3J773_9ZZZZ</name>